<dbReference type="Gene3D" id="3.40.50.720">
    <property type="entry name" value="NAD(P)-binding Rossmann-like Domain"/>
    <property type="match status" value="1"/>
</dbReference>
<comment type="caution">
    <text evidence="3">The sequence shown here is derived from an EMBL/GenBank/DDBJ whole genome shotgun (WGS) entry which is preliminary data.</text>
</comment>
<dbReference type="InterPro" id="IPR001509">
    <property type="entry name" value="Epimerase_deHydtase"/>
</dbReference>
<gene>
    <name evidence="3" type="ORF">HKBW3S44_01228</name>
</gene>
<evidence type="ECO:0000259" key="2">
    <source>
        <dbReference type="Pfam" id="PF01370"/>
    </source>
</evidence>
<evidence type="ECO:0000256" key="1">
    <source>
        <dbReference type="ARBA" id="ARBA00007637"/>
    </source>
</evidence>
<comment type="similarity">
    <text evidence="1">Belongs to the NAD(P)-dependent epimerase/dehydratase family.</text>
</comment>
<dbReference type="InterPro" id="IPR036291">
    <property type="entry name" value="NAD(P)-bd_dom_sf"/>
</dbReference>
<organism evidence="3 4">
    <name type="scientific">Candidatus Hakubella thermalkaliphila</name>
    <dbReference type="NCBI Taxonomy" id="2754717"/>
    <lineage>
        <taxon>Bacteria</taxon>
        <taxon>Bacillati</taxon>
        <taxon>Actinomycetota</taxon>
        <taxon>Actinomycetota incertae sedis</taxon>
        <taxon>Candidatus Hakubellales</taxon>
        <taxon>Candidatus Hakubellaceae</taxon>
        <taxon>Candidatus Hakubella</taxon>
    </lineage>
</organism>
<dbReference type="AlphaFoldDB" id="A0A6V8PZA7"/>
<reference evidence="3 4" key="1">
    <citation type="journal article" date="2020" name="Front. Microbiol.">
        <title>Single-cell genomics of novel Actinobacteria with the Wood-Ljungdahl pathway discovered in a serpentinizing system.</title>
        <authorList>
            <person name="Merino N."/>
            <person name="Kawai M."/>
            <person name="Boyd E.S."/>
            <person name="Colman D.R."/>
            <person name="McGlynn S.E."/>
            <person name="Nealson K.H."/>
            <person name="Kurokawa K."/>
            <person name="Hongoh Y."/>
        </authorList>
    </citation>
    <scope>NUCLEOTIDE SEQUENCE [LARGE SCALE GENOMIC DNA]</scope>
    <source>
        <strain evidence="3 4">S44</strain>
    </source>
</reference>
<feature type="domain" description="NAD-dependent epimerase/dehydratase" evidence="2">
    <location>
        <begin position="39"/>
        <end position="268"/>
    </location>
</feature>
<dbReference type="SUPFAM" id="SSF51735">
    <property type="entry name" value="NAD(P)-binding Rossmann-fold domains"/>
    <property type="match status" value="1"/>
</dbReference>
<dbReference type="PROSITE" id="PS00061">
    <property type="entry name" value="ADH_SHORT"/>
    <property type="match status" value="1"/>
</dbReference>
<dbReference type="Proteomes" id="UP000561271">
    <property type="component" value="Unassembled WGS sequence"/>
</dbReference>
<name>A0A6V8PZA7_9ACTN</name>
<accession>A0A6V8PZA7</accession>
<dbReference type="EMBL" id="BLSC01000106">
    <property type="protein sequence ID" value="GFP37550.1"/>
    <property type="molecule type" value="Genomic_DNA"/>
</dbReference>
<dbReference type="Pfam" id="PF01370">
    <property type="entry name" value="Epimerase"/>
    <property type="match status" value="1"/>
</dbReference>
<dbReference type="PANTHER" id="PTHR43000">
    <property type="entry name" value="DTDP-D-GLUCOSE 4,6-DEHYDRATASE-RELATED"/>
    <property type="match status" value="1"/>
</dbReference>
<protein>
    <recommendedName>
        <fullName evidence="2">NAD-dependent epimerase/dehydratase domain-containing protein</fullName>
    </recommendedName>
</protein>
<dbReference type="InterPro" id="IPR020904">
    <property type="entry name" value="Sc_DH/Rdtase_CS"/>
</dbReference>
<evidence type="ECO:0000313" key="3">
    <source>
        <dbReference type="EMBL" id="GFP37550.1"/>
    </source>
</evidence>
<sequence>MVLCERFNGTRAFLLVSHSRDRSEVSLSRPALSFSGPLLVTGATGFIGACLTRRLVKEGAEVHILTRQHSNKWRIHDIIHDVWEHHVDLRESKRLQKIISEIKPKVIFHCATYGGYPFQQETDKIVETNIIGTVNLVNALSAIDYECFINTGSSSEYGLKSKPMSEDDLLEALTAYGASKAAATLFCQAVARSTQRPIITLRLFSPYGPYEEPTRLIPYVIKCCLSGENPQLTSGEQTRDFVFIEDVIDLYLRVAASPPHPGEIVNVGSGNQWSVREVVEKIMALCGAKVQPLWGATPSRPFETTVWVADISKAKAILNWVPQTSLDEGLSRTITWHRSWISEHKVI</sequence>
<proteinExistence type="inferred from homology"/>
<evidence type="ECO:0000313" key="4">
    <source>
        <dbReference type="Proteomes" id="UP000561271"/>
    </source>
</evidence>